<dbReference type="RefSeq" id="WP_028247525.1">
    <property type="nucleotide sequence ID" value="NZ_FMWK01000001.1"/>
</dbReference>
<accession>A0A1G5RQC4</accession>
<dbReference type="InterPro" id="IPR024529">
    <property type="entry name" value="ECF_trnsprt_substrate-spec"/>
</dbReference>
<keyword evidence="1" id="KW-0472">Membrane</keyword>
<keyword evidence="1" id="KW-1133">Transmembrane helix</keyword>
<dbReference type="Gene3D" id="1.10.1760.20">
    <property type="match status" value="1"/>
</dbReference>
<proteinExistence type="predicted"/>
<evidence type="ECO:0000256" key="1">
    <source>
        <dbReference type="SAM" id="Phobius"/>
    </source>
</evidence>
<dbReference type="AlphaFoldDB" id="A0A1G5RQC4"/>
<feature type="transmembrane region" description="Helical" evidence="1">
    <location>
        <begin position="140"/>
        <end position="162"/>
    </location>
</feature>
<dbReference type="EMBL" id="FMWK01000001">
    <property type="protein sequence ID" value="SCZ76050.1"/>
    <property type="molecule type" value="Genomic_DNA"/>
</dbReference>
<feature type="transmembrane region" description="Helical" evidence="1">
    <location>
        <begin position="35"/>
        <end position="53"/>
    </location>
</feature>
<evidence type="ECO:0000313" key="3">
    <source>
        <dbReference type="Proteomes" id="UP000199428"/>
    </source>
</evidence>
<feature type="transmembrane region" description="Helical" evidence="1">
    <location>
        <begin position="174"/>
        <end position="197"/>
    </location>
</feature>
<dbReference type="Proteomes" id="UP000199428">
    <property type="component" value="Unassembled WGS sequence"/>
</dbReference>
<reference evidence="2 3" key="1">
    <citation type="submission" date="2016-10" db="EMBL/GenBank/DDBJ databases">
        <authorList>
            <person name="de Groot N.N."/>
        </authorList>
    </citation>
    <scope>NUCLEOTIDE SEQUENCE [LARGE SCALE GENOMIC DNA]</scope>
    <source>
        <strain evidence="2 3">DSM 10317</strain>
    </source>
</reference>
<organism evidence="2 3">
    <name type="scientific">Pseudobutyrivibrio xylanivorans</name>
    <dbReference type="NCBI Taxonomy" id="185007"/>
    <lineage>
        <taxon>Bacteria</taxon>
        <taxon>Bacillati</taxon>
        <taxon>Bacillota</taxon>
        <taxon>Clostridia</taxon>
        <taxon>Lachnospirales</taxon>
        <taxon>Lachnospiraceae</taxon>
        <taxon>Pseudobutyrivibrio</taxon>
    </lineage>
</organism>
<protein>
    <submittedName>
        <fullName evidence="2">Uncharacterized membrane protein</fullName>
    </submittedName>
</protein>
<sequence length="306" mass="32282">MQSNNSKTYELVLTALFVAIIVVMASTPLGYIPLVVINATTLHIPVIIGSLFLGPKKGACLGGVFGITSFIKSSLTPTPSAFAFSPVAALTMLPHDTVGQAIGLVFKSTFIAIVPRILIGVVPYFVYVGIKKAISSEKKVVYGSIINVIISFIMGFGVFAFFNKMISEGKVGFSVTAAQIIGAVVGIAFFVAIEYLFMNKDAKALGFITAGISGAMTNTLLVMGSIYAFYRIPYAEVLQIDPSALMGVIGGIISFNGVIEAIVGAVIVYLVGIVLDKIKPAGVYSGKKNNKIQSVSEVNSARQMAQ</sequence>
<name>A0A1G5RQC4_PSEXY</name>
<feature type="transmembrane region" description="Helical" evidence="1">
    <location>
        <begin position="249"/>
        <end position="275"/>
    </location>
</feature>
<gene>
    <name evidence="2" type="ORF">SAMN02910350_00052</name>
</gene>
<keyword evidence="1" id="KW-0812">Transmembrane</keyword>
<feature type="transmembrane region" description="Helical" evidence="1">
    <location>
        <begin position="204"/>
        <end position="229"/>
    </location>
</feature>
<feature type="transmembrane region" description="Helical" evidence="1">
    <location>
        <begin position="104"/>
        <end position="128"/>
    </location>
</feature>
<dbReference type="Pfam" id="PF12822">
    <property type="entry name" value="ECF_trnsprt"/>
    <property type="match status" value="1"/>
</dbReference>
<feature type="transmembrane region" description="Helical" evidence="1">
    <location>
        <begin position="60"/>
        <end position="84"/>
    </location>
</feature>
<evidence type="ECO:0000313" key="2">
    <source>
        <dbReference type="EMBL" id="SCZ76050.1"/>
    </source>
</evidence>